<keyword evidence="3" id="KW-0067">ATP-binding</keyword>
<name>A0A150ITI4_9EURY</name>
<evidence type="ECO:0000313" key="7">
    <source>
        <dbReference type="EMBL" id="KYC46091.1"/>
    </source>
</evidence>
<reference evidence="10 11" key="1">
    <citation type="journal article" date="2016" name="ISME J.">
        <title>Chasing the elusive Euryarchaeota class WSA2: genomes reveal a uniquely fastidious methyl-reducing methanogen.</title>
        <authorList>
            <person name="Nobu M.K."/>
            <person name="Narihiro T."/>
            <person name="Kuroda K."/>
            <person name="Mei R."/>
            <person name="Liu W.T."/>
        </authorList>
    </citation>
    <scope>NUCLEOTIDE SEQUENCE [LARGE SCALE GENOMIC DNA]</scope>
    <source>
        <strain evidence="7">B03fssc0709_Meth_Bin005</strain>
        <strain evidence="8">B15fssc0709_Meth_Bin003</strain>
        <strain evidence="9">BMIXfssc0709_Meth_Bin006</strain>
    </source>
</reference>
<evidence type="ECO:0000313" key="8">
    <source>
        <dbReference type="EMBL" id="KYC48329.1"/>
    </source>
</evidence>
<dbReference type="InterPro" id="IPR029349">
    <property type="entry name" value="DUF4443"/>
</dbReference>
<proteinExistence type="predicted"/>
<dbReference type="EMBL" id="LNGE01000005">
    <property type="protein sequence ID" value="KYC46091.1"/>
    <property type="molecule type" value="Genomic_DNA"/>
</dbReference>
<dbReference type="Pfam" id="PF14544">
    <property type="entry name" value="DUF4443"/>
    <property type="match status" value="1"/>
</dbReference>
<dbReference type="SUPFAM" id="SSF46785">
    <property type="entry name" value="Winged helix' DNA-binding domain"/>
    <property type="match status" value="1"/>
</dbReference>
<dbReference type="Proteomes" id="UP000091929">
    <property type="component" value="Unassembled WGS sequence"/>
</dbReference>
<evidence type="ECO:0008006" key="12">
    <source>
        <dbReference type="Google" id="ProtNLM"/>
    </source>
</evidence>
<evidence type="ECO:0000256" key="1">
    <source>
        <dbReference type="ARBA" id="ARBA00022598"/>
    </source>
</evidence>
<feature type="domain" description="CggR N-terminal DNA binding" evidence="6">
    <location>
        <begin position="20"/>
        <end position="78"/>
    </location>
</feature>
<organism evidence="8 10">
    <name type="scientific">Candidatus Methanofastidiosum methylothiophilum</name>
    <dbReference type="NCBI Taxonomy" id="1705564"/>
    <lineage>
        <taxon>Archaea</taxon>
        <taxon>Methanobacteriati</taxon>
        <taxon>Methanobacteriota</taxon>
        <taxon>Stenosarchaea group</taxon>
        <taxon>Candidatus Methanofastidiosia</taxon>
        <taxon>Candidatus Methanofastidiosales</taxon>
        <taxon>Candidatus Methanofastidiosaceae</taxon>
        <taxon>Candidatus Methanofastidiosum</taxon>
    </lineage>
</organism>
<dbReference type="InterPro" id="IPR036390">
    <property type="entry name" value="WH_DNA-bd_sf"/>
</dbReference>
<dbReference type="GO" id="GO:0004812">
    <property type="term" value="F:aminoacyl-tRNA ligase activity"/>
    <property type="evidence" value="ECO:0007669"/>
    <property type="project" value="InterPro"/>
</dbReference>
<dbReference type="InterPro" id="IPR036388">
    <property type="entry name" value="WH-like_DNA-bd_sf"/>
</dbReference>
<keyword evidence="2" id="KW-0547">Nucleotide-binding</keyword>
<dbReference type="SUPFAM" id="SSF55261">
    <property type="entry name" value="GAD domain-like"/>
    <property type="match status" value="1"/>
</dbReference>
<dbReference type="AlphaFoldDB" id="A0A150ITI4"/>
<dbReference type="EMBL" id="LNJC01000005">
    <property type="protein sequence ID" value="KYC50998.1"/>
    <property type="molecule type" value="Genomic_DNA"/>
</dbReference>
<dbReference type="EMBL" id="LNGF01000007">
    <property type="protein sequence ID" value="KYC48329.1"/>
    <property type="molecule type" value="Genomic_DNA"/>
</dbReference>
<accession>A0A150ITI4</accession>
<dbReference type="Pfam" id="PF21715">
    <property type="entry name" value="CggR_N"/>
    <property type="match status" value="1"/>
</dbReference>
<dbReference type="Proteomes" id="UP000092401">
    <property type="component" value="Unassembled WGS sequence"/>
</dbReference>
<evidence type="ECO:0000259" key="5">
    <source>
        <dbReference type="Pfam" id="PF14544"/>
    </source>
</evidence>
<keyword evidence="4" id="KW-0648">Protein biosynthesis</keyword>
<evidence type="ECO:0000256" key="4">
    <source>
        <dbReference type="ARBA" id="ARBA00022917"/>
    </source>
</evidence>
<evidence type="ECO:0000313" key="10">
    <source>
        <dbReference type="Proteomes" id="UP000091929"/>
    </source>
</evidence>
<accession>A0A150J1K8</accession>
<feature type="domain" description="DUF4443" evidence="5">
    <location>
        <begin position="96"/>
        <end position="195"/>
    </location>
</feature>
<accession>A0A150IM45</accession>
<keyword evidence="1" id="KW-0436">Ligase</keyword>
<evidence type="ECO:0000259" key="6">
    <source>
        <dbReference type="Pfam" id="PF21715"/>
    </source>
</evidence>
<dbReference type="Proteomes" id="UP000092403">
    <property type="component" value="Unassembled WGS sequence"/>
</dbReference>
<dbReference type="GO" id="GO:0005737">
    <property type="term" value="C:cytoplasm"/>
    <property type="evidence" value="ECO:0007669"/>
    <property type="project" value="InterPro"/>
</dbReference>
<sequence length="200" mass="22595">MFERRVIPQANFTNSDILIVLKIIEKEESIGRKLLSKRIFLNEASIRSILTKLKDSEYISSSRLGHKLTSKGKHFLEKSVQFEVPSKINAKELTINDQNFGTIIKGVSTKIKDGMDQRDSAVFGGARSAITLIFKDNHFTLPETRPEIKIPTIKLNLSRTLETELHDKFGPKNGDVVIISSAEDEERAFRGLVHVIDSFI</sequence>
<comment type="caution">
    <text evidence="8">The sequence shown here is derived from an EMBL/GenBank/DDBJ whole genome shotgun (WGS) entry which is preliminary data.</text>
</comment>
<evidence type="ECO:0000313" key="9">
    <source>
        <dbReference type="EMBL" id="KYC50998.1"/>
    </source>
</evidence>
<gene>
    <name evidence="7" type="ORF">APG10_00302</name>
    <name evidence="8" type="ORF">APG11_00452</name>
    <name evidence="9" type="ORF">APG12_00421</name>
</gene>
<dbReference type="Gene3D" id="3.30.1360.30">
    <property type="entry name" value="GAD-like domain"/>
    <property type="match status" value="1"/>
</dbReference>
<protein>
    <recommendedName>
        <fullName evidence="12">DUF4443 domain-containing protein</fullName>
    </recommendedName>
</protein>
<dbReference type="GO" id="GO:0006412">
    <property type="term" value="P:translation"/>
    <property type="evidence" value="ECO:0007669"/>
    <property type="project" value="UniProtKB-KW"/>
</dbReference>
<evidence type="ECO:0000313" key="11">
    <source>
        <dbReference type="Proteomes" id="UP000092401"/>
    </source>
</evidence>
<evidence type="ECO:0000256" key="3">
    <source>
        <dbReference type="ARBA" id="ARBA00022840"/>
    </source>
</evidence>
<dbReference type="Gene3D" id="1.10.10.10">
    <property type="entry name" value="Winged helix-like DNA-binding domain superfamily/Winged helix DNA-binding domain"/>
    <property type="match status" value="1"/>
</dbReference>
<dbReference type="InterPro" id="IPR048715">
    <property type="entry name" value="CggR_N"/>
</dbReference>
<evidence type="ECO:0000256" key="2">
    <source>
        <dbReference type="ARBA" id="ARBA00022741"/>
    </source>
</evidence>
<dbReference type="GO" id="GO:0005524">
    <property type="term" value="F:ATP binding"/>
    <property type="evidence" value="ECO:0007669"/>
    <property type="project" value="UniProtKB-KW"/>
</dbReference>
<dbReference type="InterPro" id="IPR004115">
    <property type="entry name" value="GAD-like_sf"/>
</dbReference>